<keyword evidence="4 5" id="KW-0732">Signal</keyword>
<dbReference type="InterPro" id="IPR002491">
    <property type="entry name" value="ABC_transptr_periplasmic_BD"/>
</dbReference>
<keyword evidence="8" id="KW-1185">Reference proteome</keyword>
<reference evidence="7 8" key="1">
    <citation type="submission" date="2021-03" db="EMBL/GenBank/DDBJ databases">
        <title>Sequencing the genomes of 1000 actinobacteria strains.</title>
        <authorList>
            <person name="Klenk H.-P."/>
        </authorList>
    </citation>
    <scope>NUCLEOTIDE SEQUENCE [LARGE SCALE GENOMIC DNA]</scope>
    <source>
        <strain evidence="7 8">DSM 46670</strain>
    </source>
</reference>
<evidence type="ECO:0000256" key="3">
    <source>
        <dbReference type="ARBA" id="ARBA00022448"/>
    </source>
</evidence>
<name>A0ABS4T747_9PSEU</name>
<dbReference type="Proteomes" id="UP001519332">
    <property type="component" value="Unassembled WGS sequence"/>
</dbReference>
<comment type="similarity">
    <text evidence="2">Belongs to the bacterial solute-binding protein 8 family.</text>
</comment>
<sequence>MFRKLLVVSAVLLTAACGSSPTDTAAPPASAGAPAANAFPVTVEHKYGSTTVKAEPKRIVLVGLTEQDSLLALGIVPVGVTEWLKKYEGAINPWAKDKLNGAPLPTVLVDQNGPQFEKIASLRPDLIIGLYSGLTQEAYDTLTKIAPTVAQPKQYNDYGIPWQETTKTVGKLVGKPAEAEKLVADAEARIAKARQDNPKFADATGLMATMWEGYFVYGSQDPRSRILTSLGFKLPEKLDEVIGDKFGASISKERVDLLDQSTIIWLAATAQEGRTALDGDPLYASLKVAKEKRDILLDESTDVGSAASFISVLSLPILLDALVPQLAKSVG</sequence>
<dbReference type="EMBL" id="JAGINW010000001">
    <property type="protein sequence ID" value="MBP2320247.1"/>
    <property type="molecule type" value="Genomic_DNA"/>
</dbReference>
<evidence type="ECO:0000256" key="2">
    <source>
        <dbReference type="ARBA" id="ARBA00008814"/>
    </source>
</evidence>
<dbReference type="PROSITE" id="PS50983">
    <property type="entry name" value="FE_B12_PBP"/>
    <property type="match status" value="1"/>
</dbReference>
<accession>A0ABS4T747</accession>
<organism evidence="7 8">
    <name type="scientific">Kibdelosporangium banguiense</name>
    <dbReference type="NCBI Taxonomy" id="1365924"/>
    <lineage>
        <taxon>Bacteria</taxon>
        <taxon>Bacillati</taxon>
        <taxon>Actinomycetota</taxon>
        <taxon>Actinomycetes</taxon>
        <taxon>Pseudonocardiales</taxon>
        <taxon>Pseudonocardiaceae</taxon>
        <taxon>Kibdelosporangium</taxon>
    </lineage>
</organism>
<feature type="signal peptide" evidence="5">
    <location>
        <begin position="1"/>
        <end position="25"/>
    </location>
</feature>
<evidence type="ECO:0000256" key="5">
    <source>
        <dbReference type="SAM" id="SignalP"/>
    </source>
</evidence>
<dbReference type="SUPFAM" id="SSF53807">
    <property type="entry name" value="Helical backbone' metal receptor"/>
    <property type="match status" value="1"/>
</dbReference>
<dbReference type="CDD" id="cd01146">
    <property type="entry name" value="FhuD"/>
    <property type="match status" value="1"/>
</dbReference>
<proteinExistence type="inferred from homology"/>
<evidence type="ECO:0000313" key="7">
    <source>
        <dbReference type="EMBL" id="MBP2320247.1"/>
    </source>
</evidence>
<gene>
    <name evidence="7" type="ORF">JOF56_000632</name>
</gene>
<dbReference type="Pfam" id="PF01497">
    <property type="entry name" value="Peripla_BP_2"/>
    <property type="match status" value="1"/>
</dbReference>
<comment type="caution">
    <text evidence="7">The sequence shown here is derived from an EMBL/GenBank/DDBJ whole genome shotgun (WGS) entry which is preliminary data.</text>
</comment>
<dbReference type="PROSITE" id="PS51257">
    <property type="entry name" value="PROKAR_LIPOPROTEIN"/>
    <property type="match status" value="1"/>
</dbReference>
<evidence type="ECO:0000256" key="1">
    <source>
        <dbReference type="ARBA" id="ARBA00004196"/>
    </source>
</evidence>
<feature type="domain" description="Fe/B12 periplasmic-binding" evidence="6">
    <location>
        <begin position="58"/>
        <end position="330"/>
    </location>
</feature>
<dbReference type="PANTHER" id="PTHR30532:SF24">
    <property type="entry name" value="FERRIC ENTEROBACTIN-BINDING PERIPLASMIC PROTEIN FEPB"/>
    <property type="match status" value="1"/>
</dbReference>
<feature type="chain" id="PRO_5046385879" evidence="5">
    <location>
        <begin position="26"/>
        <end position="331"/>
    </location>
</feature>
<protein>
    <submittedName>
        <fullName evidence="7">Iron complex transport system substrate-binding protein</fullName>
    </submittedName>
</protein>
<evidence type="ECO:0000313" key="8">
    <source>
        <dbReference type="Proteomes" id="UP001519332"/>
    </source>
</evidence>
<evidence type="ECO:0000256" key="4">
    <source>
        <dbReference type="ARBA" id="ARBA00022729"/>
    </source>
</evidence>
<dbReference type="InterPro" id="IPR051313">
    <property type="entry name" value="Bact_iron-sidero_bind"/>
</dbReference>
<keyword evidence="3" id="KW-0813">Transport</keyword>
<dbReference type="PANTHER" id="PTHR30532">
    <property type="entry name" value="IRON III DICITRATE-BINDING PERIPLASMIC PROTEIN"/>
    <property type="match status" value="1"/>
</dbReference>
<comment type="subcellular location">
    <subcellularLocation>
        <location evidence="1">Cell envelope</location>
    </subcellularLocation>
</comment>
<evidence type="ECO:0000259" key="6">
    <source>
        <dbReference type="PROSITE" id="PS50983"/>
    </source>
</evidence>
<dbReference type="Gene3D" id="3.40.50.1980">
    <property type="entry name" value="Nitrogenase molybdenum iron protein domain"/>
    <property type="match status" value="2"/>
</dbReference>